<dbReference type="GO" id="GO:0050660">
    <property type="term" value="F:flavin adenine dinucleotide binding"/>
    <property type="evidence" value="ECO:0007669"/>
    <property type="project" value="InterPro"/>
</dbReference>
<dbReference type="Pfam" id="PF00743">
    <property type="entry name" value="FMO-like"/>
    <property type="match status" value="1"/>
</dbReference>
<dbReference type="Gene3D" id="3.50.50.60">
    <property type="entry name" value="FAD/NAD(P)-binding domain"/>
    <property type="match status" value="2"/>
</dbReference>
<dbReference type="GO" id="GO:0050661">
    <property type="term" value="F:NADP binding"/>
    <property type="evidence" value="ECO:0007669"/>
    <property type="project" value="InterPro"/>
</dbReference>
<dbReference type="Proteomes" id="UP000321234">
    <property type="component" value="Unassembled WGS sequence"/>
</dbReference>
<dbReference type="PANTHER" id="PTHR42877">
    <property type="entry name" value="L-ORNITHINE N(5)-MONOOXYGENASE-RELATED"/>
    <property type="match status" value="1"/>
</dbReference>
<evidence type="ECO:0000256" key="3">
    <source>
        <dbReference type="ARBA" id="ARBA00022827"/>
    </source>
</evidence>
<dbReference type="EMBL" id="VKAC01000001">
    <property type="protein sequence ID" value="TXR57929.1"/>
    <property type="molecule type" value="Genomic_DNA"/>
</dbReference>
<organism evidence="5 6">
    <name type="scientific">Quadrisphaera setariae</name>
    <dbReference type="NCBI Taxonomy" id="2593304"/>
    <lineage>
        <taxon>Bacteria</taxon>
        <taxon>Bacillati</taxon>
        <taxon>Actinomycetota</taxon>
        <taxon>Actinomycetes</taxon>
        <taxon>Kineosporiales</taxon>
        <taxon>Kineosporiaceae</taxon>
        <taxon>Quadrisphaera</taxon>
    </lineage>
</organism>
<sequence length="517" mass="55363">MGVANRPDRDHGSCEHLTVDVAVIGAGVAGLASAIQLRRRGRESFVVLERGRDVGGTWRDNTYPGVACDVPAPLYAYTFRPQPAWTHRYARGDQVLEYLRTSAREEGLAPHLRLRADVRDATWHDDDGVDGGGRWHVTAATPDGELRVSARVLVTAVGRLAEPRTPDVPGLERFEGPVVHTARWGSEVDVRGLRVGVVGTGASAVQVVPQLAGAAAQVVVFQRTAPWVVPRRDAEVPAEERAALQRDPAAVQVLRAGLLAELDAGIAARRRQRPALDALRARALEHLASQVPDGPLRRVLTPTYEVGCKRVLLSDDFYPALLRSDVRLEPSALARVDGRTAVAGSGARHDLDALVLATGFTTTRPPIAERLHGRGGRTLAQRWAGGMAAYASTAVPGFPNLFLLGGPHAVLGHSSAIDVLEAQVEHVLGALEHLRRLGAGAAPLEVDEATEAAYLHDVDAMAAGTVWDDGGCSSWYRDDRSGRLALLWPASAAEFRARNARFDPAAYGARDAHDAAS</sequence>
<evidence type="ECO:0000313" key="6">
    <source>
        <dbReference type="Proteomes" id="UP000321234"/>
    </source>
</evidence>
<accession>A0A5C8ZLB2</accession>
<evidence type="ECO:0000256" key="2">
    <source>
        <dbReference type="ARBA" id="ARBA00022630"/>
    </source>
</evidence>
<protein>
    <submittedName>
        <fullName evidence="5">NAD(P)/FAD-dependent oxidoreductase</fullName>
    </submittedName>
</protein>
<comment type="similarity">
    <text evidence="1">Belongs to the FAD-binding monooxygenase family.</text>
</comment>
<dbReference type="InterPro" id="IPR036188">
    <property type="entry name" value="FAD/NAD-bd_sf"/>
</dbReference>
<dbReference type="InterPro" id="IPR020946">
    <property type="entry name" value="Flavin_mOase-like"/>
</dbReference>
<keyword evidence="6" id="KW-1185">Reference proteome</keyword>
<dbReference type="OrthoDB" id="5168853at2"/>
<dbReference type="SUPFAM" id="SSF51905">
    <property type="entry name" value="FAD/NAD(P)-binding domain"/>
    <property type="match status" value="2"/>
</dbReference>
<dbReference type="PRINTS" id="PR00411">
    <property type="entry name" value="PNDRDTASEI"/>
</dbReference>
<dbReference type="InterPro" id="IPR051209">
    <property type="entry name" value="FAD-bind_Monooxygenase_sf"/>
</dbReference>
<dbReference type="GO" id="GO:0004499">
    <property type="term" value="F:N,N-dimethylaniline monooxygenase activity"/>
    <property type="evidence" value="ECO:0007669"/>
    <property type="project" value="InterPro"/>
</dbReference>
<dbReference type="PANTHER" id="PTHR42877:SF4">
    <property type="entry name" value="FAD_NAD(P)-BINDING DOMAIN-CONTAINING PROTEIN-RELATED"/>
    <property type="match status" value="1"/>
</dbReference>
<gene>
    <name evidence="5" type="ORF">FMM08_01470</name>
</gene>
<evidence type="ECO:0000256" key="1">
    <source>
        <dbReference type="ARBA" id="ARBA00010139"/>
    </source>
</evidence>
<evidence type="ECO:0000313" key="5">
    <source>
        <dbReference type="EMBL" id="TXR57929.1"/>
    </source>
</evidence>
<keyword evidence="3" id="KW-0274">FAD</keyword>
<reference evidence="5 6" key="1">
    <citation type="submission" date="2019-07" db="EMBL/GenBank/DDBJ databases">
        <title>Quadrisphaera sp. strain DD2A genome sequencing and assembly.</title>
        <authorList>
            <person name="Kim I."/>
        </authorList>
    </citation>
    <scope>NUCLEOTIDE SEQUENCE [LARGE SCALE GENOMIC DNA]</scope>
    <source>
        <strain evidence="5 6">DD2A</strain>
    </source>
</reference>
<evidence type="ECO:0000256" key="4">
    <source>
        <dbReference type="ARBA" id="ARBA00023002"/>
    </source>
</evidence>
<proteinExistence type="inferred from homology"/>
<dbReference type="AlphaFoldDB" id="A0A5C8ZLB2"/>
<name>A0A5C8ZLB2_9ACTN</name>
<keyword evidence="4" id="KW-0560">Oxidoreductase</keyword>
<dbReference type="RefSeq" id="WP_147924540.1">
    <property type="nucleotide sequence ID" value="NZ_VKAC01000001.1"/>
</dbReference>
<keyword evidence="2" id="KW-0285">Flavoprotein</keyword>
<comment type="caution">
    <text evidence="5">The sequence shown here is derived from an EMBL/GenBank/DDBJ whole genome shotgun (WGS) entry which is preliminary data.</text>
</comment>